<protein>
    <submittedName>
        <fullName evidence="2">Ger(X)C family germination protein</fullName>
    </submittedName>
</protein>
<evidence type="ECO:0000313" key="2">
    <source>
        <dbReference type="EMBL" id="MBP1969172.1"/>
    </source>
</evidence>
<evidence type="ECO:0000313" key="3">
    <source>
        <dbReference type="Proteomes" id="UP001519345"/>
    </source>
</evidence>
<feature type="domain" description="Spore germination protein N-terminal" evidence="1">
    <location>
        <begin position="26"/>
        <end position="202"/>
    </location>
</feature>
<name>A0ABS4IE12_9BACI</name>
<organism evidence="2 3">
    <name type="scientific">Virgibacillus natechei</name>
    <dbReference type="NCBI Taxonomy" id="1216297"/>
    <lineage>
        <taxon>Bacteria</taxon>
        <taxon>Bacillati</taxon>
        <taxon>Bacillota</taxon>
        <taxon>Bacilli</taxon>
        <taxon>Bacillales</taxon>
        <taxon>Bacillaceae</taxon>
        <taxon>Virgibacillus</taxon>
    </lineage>
</organism>
<dbReference type="InterPro" id="IPR008844">
    <property type="entry name" value="Spore_GerAC-like"/>
</dbReference>
<sequence>MSNLKSKIIIAGYIVLLIPVLVGCWDSQELNEISIITALGIDKQEDQYQLSVQIINPGEISAQTNTDPLRSEVTTYSVVSDTLFEGLRKLTTKVPKKLYNSHIRTVIIGEELVRNEGIGKVLDFLSRDHEIRTDFSMIIAKETTAKSILNIVVPMEKIPGQKMLNSLEESHVSFGSTVPVTLDLLINDLVSKGNHPVMTGIQILGDPESGRTKSNVSEIAAPTLLEYSGVAAFKNEQLVG</sequence>
<gene>
    <name evidence="2" type="ORF">J2Z83_001275</name>
</gene>
<dbReference type="InterPro" id="IPR057336">
    <property type="entry name" value="GerAC_N"/>
</dbReference>
<keyword evidence="3" id="KW-1185">Reference proteome</keyword>
<reference evidence="2 3" key="1">
    <citation type="submission" date="2021-03" db="EMBL/GenBank/DDBJ databases">
        <title>Genomic Encyclopedia of Type Strains, Phase IV (KMG-IV): sequencing the most valuable type-strain genomes for metagenomic binning, comparative biology and taxonomic classification.</title>
        <authorList>
            <person name="Goeker M."/>
        </authorList>
    </citation>
    <scope>NUCLEOTIDE SEQUENCE [LARGE SCALE GENOMIC DNA]</scope>
    <source>
        <strain evidence="2 3">DSM 25609</strain>
    </source>
</reference>
<dbReference type="PANTHER" id="PTHR35789:SF1">
    <property type="entry name" value="SPORE GERMINATION PROTEIN B3"/>
    <property type="match status" value="1"/>
</dbReference>
<dbReference type="RefSeq" id="WP_209462367.1">
    <property type="nucleotide sequence ID" value="NZ_CP110224.1"/>
</dbReference>
<dbReference type="Pfam" id="PF25198">
    <property type="entry name" value="Spore_GerAC_N"/>
    <property type="match status" value="1"/>
</dbReference>
<dbReference type="Gene3D" id="6.20.190.10">
    <property type="entry name" value="Nutrient germinant receptor protein C, domain 1"/>
    <property type="match status" value="1"/>
</dbReference>
<dbReference type="EMBL" id="JAGGKX010000004">
    <property type="protein sequence ID" value="MBP1969172.1"/>
    <property type="molecule type" value="Genomic_DNA"/>
</dbReference>
<dbReference type="PROSITE" id="PS51257">
    <property type="entry name" value="PROKAR_LIPOPROTEIN"/>
    <property type="match status" value="1"/>
</dbReference>
<dbReference type="Proteomes" id="UP001519345">
    <property type="component" value="Unassembled WGS sequence"/>
</dbReference>
<dbReference type="PANTHER" id="PTHR35789">
    <property type="entry name" value="SPORE GERMINATION PROTEIN B3"/>
    <property type="match status" value="1"/>
</dbReference>
<comment type="caution">
    <text evidence="2">The sequence shown here is derived from an EMBL/GenBank/DDBJ whole genome shotgun (WGS) entry which is preliminary data.</text>
</comment>
<evidence type="ECO:0000259" key="1">
    <source>
        <dbReference type="Pfam" id="PF25198"/>
    </source>
</evidence>
<dbReference type="NCBIfam" id="TIGR02887">
    <property type="entry name" value="spore_ger_x_C"/>
    <property type="match status" value="1"/>
</dbReference>
<accession>A0ABS4IE12</accession>
<proteinExistence type="predicted"/>